<dbReference type="Pfam" id="PF06776">
    <property type="entry name" value="IalB"/>
    <property type="match status" value="1"/>
</dbReference>
<keyword evidence="3" id="KW-1185">Reference proteome</keyword>
<evidence type="ECO:0000256" key="1">
    <source>
        <dbReference type="SAM" id="SignalP"/>
    </source>
</evidence>
<organism evidence="2 3">
    <name type="scientific">Falsiroseomonas frigidaquae</name>
    <dbReference type="NCBI Taxonomy" id="487318"/>
    <lineage>
        <taxon>Bacteria</taxon>
        <taxon>Pseudomonadati</taxon>
        <taxon>Pseudomonadota</taxon>
        <taxon>Alphaproteobacteria</taxon>
        <taxon>Acetobacterales</taxon>
        <taxon>Roseomonadaceae</taxon>
        <taxon>Falsiroseomonas</taxon>
    </lineage>
</organism>
<feature type="chain" id="PRO_5045185390" description="Invasion associated locus B family protein" evidence="1">
    <location>
        <begin position="26"/>
        <end position="185"/>
    </location>
</feature>
<keyword evidence="1" id="KW-0732">Signal</keyword>
<evidence type="ECO:0000313" key="2">
    <source>
        <dbReference type="EMBL" id="NKE43890.1"/>
    </source>
</evidence>
<protein>
    <recommendedName>
        <fullName evidence="4">Invasion associated locus B family protein</fullName>
    </recommendedName>
</protein>
<dbReference type="InterPro" id="IPR010642">
    <property type="entry name" value="Invasion_prot_B"/>
</dbReference>
<comment type="caution">
    <text evidence="2">The sequence shown here is derived from an EMBL/GenBank/DDBJ whole genome shotgun (WGS) entry which is preliminary data.</text>
</comment>
<reference evidence="2 3" key="1">
    <citation type="submission" date="2020-03" db="EMBL/GenBank/DDBJ databases">
        <title>Roseomonas selenitidurans sp. nov. isolated from soil.</title>
        <authorList>
            <person name="Liu H."/>
        </authorList>
    </citation>
    <scope>NUCLEOTIDE SEQUENCE [LARGE SCALE GENOMIC DNA]</scope>
    <source>
        <strain evidence="2 3">JCM 15073</strain>
    </source>
</reference>
<evidence type="ECO:0000313" key="3">
    <source>
        <dbReference type="Proteomes" id="UP000765160"/>
    </source>
</evidence>
<sequence length="185" mass="19661">MARGAWPRGVAVIAALAAMPAMAMAQVPRSVAPATPQTATTLQPDRTTAQYGEWMLRCQTTGAEGRSCDVSLTIIDQRAQPLVQLLMRQGTNTTNLGVSVQVGVSVTVSEPARLVVEDTAAATLPFQRCVPQGCFAEGQQDETQMAAAGRAETMRLEYRNADGAPIVFQMPTRGLAAALRALRSM</sequence>
<evidence type="ECO:0008006" key="4">
    <source>
        <dbReference type="Google" id="ProtNLM"/>
    </source>
</evidence>
<dbReference type="InterPro" id="IPR038696">
    <property type="entry name" value="IalB_sf"/>
</dbReference>
<dbReference type="Gene3D" id="2.60.40.1880">
    <property type="entry name" value="Invasion associated locus B (IalB) protein"/>
    <property type="match status" value="1"/>
</dbReference>
<dbReference type="Proteomes" id="UP000765160">
    <property type="component" value="Unassembled WGS sequence"/>
</dbReference>
<feature type="signal peptide" evidence="1">
    <location>
        <begin position="1"/>
        <end position="25"/>
    </location>
</feature>
<dbReference type="EMBL" id="JAAVTX010000001">
    <property type="protein sequence ID" value="NKE43890.1"/>
    <property type="molecule type" value="Genomic_DNA"/>
</dbReference>
<accession>A0ABX1ETP2</accession>
<dbReference type="RefSeq" id="WP_168047275.1">
    <property type="nucleotide sequence ID" value="NZ_JAATJR010000001.1"/>
</dbReference>
<name>A0ABX1ETP2_9PROT</name>
<proteinExistence type="predicted"/>
<gene>
    <name evidence="2" type="ORF">HB662_03815</name>
</gene>